<dbReference type="SUPFAM" id="SSF142913">
    <property type="entry name" value="YktB/PF0168-like"/>
    <property type="match status" value="1"/>
</dbReference>
<keyword evidence="3" id="KW-1185">Reference proteome</keyword>
<dbReference type="Proteomes" id="UP001596022">
    <property type="component" value="Unassembled WGS sequence"/>
</dbReference>
<dbReference type="InterPro" id="IPR009403">
    <property type="entry name" value="UPF0637"/>
</dbReference>
<sequence length="207" mass="23579">MTFNGFTEQDFAVFNVKGLEARMEAIITTIRPKLEALADQFAPILTAFTGDEMFPHVAKHARRTVNPPNDTWVAFASDKRGYKKHPHFQAGLWKSHVFIWFAIINEAVNKDMMAARLKDHIDDIRQTIPSSYVWSIDHTKPDTIDTLESAMLDRLEKVKKAELLCGVTMPKPVAISRGKHIADDIEQTFKKLSALYEWAVRDVAKQP</sequence>
<comment type="caution">
    <text evidence="2">The sequence shown here is derived from an EMBL/GenBank/DDBJ whole genome shotgun (WGS) entry which is preliminary data.</text>
</comment>
<dbReference type="Gene3D" id="3.30.930.20">
    <property type="entry name" value="Protein of unknown function DUF1054"/>
    <property type="match status" value="1"/>
</dbReference>
<evidence type="ECO:0000313" key="3">
    <source>
        <dbReference type="Proteomes" id="UP001596022"/>
    </source>
</evidence>
<evidence type="ECO:0000313" key="2">
    <source>
        <dbReference type="EMBL" id="MFC4617205.1"/>
    </source>
</evidence>
<comment type="similarity">
    <text evidence="1">Belongs to the UPF0637 family.</text>
</comment>
<dbReference type="RefSeq" id="WP_376844262.1">
    <property type="nucleotide sequence ID" value="NZ_JBHSFW010000001.1"/>
</dbReference>
<dbReference type="HAMAP" id="MF_01851">
    <property type="entry name" value="UPF0637"/>
    <property type="match status" value="1"/>
</dbReference>
<dbReference type="EMBL" id="JBHSFW010000001">
    <property type="protein sequence ID" value="MFC4617205.1"/>
    <property type="molecule type" value="Genomic_DNA"/>
</dbReference>
<accession>A0ABV9GJ00</accession>
<evidence type="ECO:0000256" key="1">
    <source>
        <dbReference type="HAMAP-Rule" id="MF_01851"/>
    </source>
</evidence>
<protein>
    <recommendedName>
        <fullName evidence="1">UPF0637 protein ACFO4N_00520</fullName>
    </recommendedName>
</protein>
<proteinExistence type="inferred from homology"/>
<dbReference type="Pfam" id="PF06335">
    <property type="entry name" value="DUF1054"/>
    <property type="match status" value="1"/>
</dbReference>
<organism evidence="2 3">
    <name type="scientific">Camelliibacillus cellulosilyticus</name>
    <dbReference type="NCBI Taxonomy" id="2174486"/>
    <lineage>
        <taxon>Bacteria</taxon>
        <taxon>Bacillati</taxon>
        <taxon>Bacillota</taxon>
        <taxon>Bacilli</taxon>
        <taxon>Bacillales</taxon>
        <taxon>Sporolactobacillaceae</taxon>
        <taxon>Camelliibacillus</taxon>
    </lineage>
</organism>
<dbReference type="InterPro" id="IPR053707">
    <property type="entry name" value="UPF0637_domain_sf"/>
</dbReference>
<reference evidence="3" key="1">
    <citation type="journal article" date="2019" name="Int. J. Syst. Evol. Microbiol.">
        <title>The Global Catalogue of Microorganisms (GCM) 10K type strain sequencing project: providing services to taxonomists for standard genome sequencing and annotation.</title>
        <authorList>
            <consortium name="The Broad Institute Genomics Platform"/>
            <consortium name="The Broad Institute Genome Sequencing Center for Infectious Disease"/>
            <person name="Wu L."/>
            <person name="Ma J."/>
        </authorList>
    </citation>
    <scope>NUCLEOTIDE SEQUENCE [LARGE SCALE GENOMIC DNA]</scope>
    <source>
        <strain evidence="3">CGMCC 1.16306</strain>
    </source>
</reference>
<dbReference type="PIRSF" id="PIRSF021332">
    <property type="entry name" value="DUF1054"/>
    <property type="match status" value="1"/>
</dbReference>
<name>A0ABV9GJ00_9BACL</name>
<gene>
    <name evidence="2" type="ORF">ACFO4N_00520</name>
</gene>